<dbReference type="OrthoDB" id="5771449at2"/>
<organism evidence="1 2">
    <name type="scientific">Rheinheimera riviphila</name>
    <dbReference type="NCBI Taxonomy" id="1834037"/>
    <lineage>
        <taxon>Bacteria</taxon>
        <taxon>Pseudomonadati</taxon>
        <taxon>Pseudomonadota</taxon>
        <taxon>Gammaproteobacteria</taxon>
        <taxon>Chromatiales</taxon>
        <taxon>Chromatiaceae</taxon>
        <taxon>Rheinheimera</taxon>
    </lineage>
</organism>
<proteinExistence type="predicted"/>
<name>A0A437R577_9GAMM</name>
<gene>
    <name evidence="1" type="ORF">EOE67_01740</name>
</gene>
<accession>A0A437R577</accession>
<reference evidence="1 2" key="1">
    <citation type="submission" date="2019-01" db="EMBL/GenBank/DDBJ databases">
        <authorList>
            <person name="Chen W.-M."/>
        </authorList>
    </citation>
    <scope>NUCLEOTIDE SEQUENCE [LARGE SCALE GENOMIC DNA]</scope>
    <source>
        <strain evidence="1 2">KYPC3</strain>
    </source>
</reference>
<sequence length="89" mass="9572">MLKLYVAVDVSDDDVTLAEVAEQCGYDVRHPLVLDVAEPVVAHFHEQDCLQLALTCPDGVVDAVVLLAEAELLLSHPSVSAVYKIGISE</sequence>
<evidence type="ECO:0000313" key="2">
    <source>
        <dbReference type="Proteomes" id="UP000283077"/>
    </source>
</evidence>
<dbReference type="Proteomes" id="UP000283077">
    <property type="component" value="Unassembled WGS sequence"/>
</dbReference>
<dbReference type="RefSeq" id="WP_127697317.1">
    <property type="nucleotide sequence ID" value="NZ_SACS01000001.1"/>
</dbReference>
<dbReference type="EMBL" id="SACS01000001">
    <property type="protein sequence ID" value="RVU41939.1"/>
    <property type="molecule type" value="Genomic_DNA"/>
</dbReference>
<protein>
    <submittedName>
        <fullName evidence="1">Uncharacterized protein</fullName>
    </submittedName>
</protein>
<evidence type="ECO:0000313" key="1">
    <source>
        <dbReference type="EMBL" id="RVU41939.1"/>
    </source>
</evidence>
<comment type="caution">
    <text evidence="1">The sequence shown here is derived from an EMBL/GenBank/DDBJ whole genome shotgun (WGS) entry which is preliminary data.</text>
</comment>
<dbReference type="AlphaFoldDB" id="A0A437R577"/>
<keyword evidence="2" id="KW-1185">Reference proteome</keyword>